<keyword evidence="3" id="KW-1185">Reference proteome</keyword>
<name>A0AA39ZA00_9PEZI</name>
<organism evidence="2 3">
    <name type="scientific">Cercophora samala</name>
    <dbReference type="NCBI Taxonomy" id="330535"/>
    <lineage>
        <taxon>Eukaryota</taxon>
        <taxon>Fungi</taxon>
        <taxon>Dikarya</taxon>
        <taxon>Ascomycota</taxon>
        <taxon>Pezizomycotina</taxon>
        <taxon>Sordariomycetes</taxon>
        <taxon>Sordariomycetidae</taxon>
        <taxon>Sordariales</taxon>
        <taxon>Lasiosphaeriaceae</taxon>
        <taxon>Cercophora</taxon>
    </lineage>
</organism>
<gene>
    <name evidence="2" type="ORF">QBC41DRAFT_324679</name>
</gene>
<dbReference type="EMBL" id="JAULSY010000078">
    <property type="protein sequence ID" value="KAK0667011.1"/>
    <property type="molecule type" value="Genomic_DNA"/>
</dbReference>
<reference evidence="2" key="1">
    <citation type="submission" date="2023-06" db="EMBL/GenBank/DDBJ databases">
        <title>Genome-scale phylogeny and comparative genomics of the fungal order Sordariales.</title>
        <authorList>
            <consortium name="Lawrence Berkeley National Laboratory"/>
            <person name="Hensen N."/>
            <person name="Bonometti L."/>
            <person name="Westerberg I."/>
            <person name="Brannstrom I.O."/>
            <person name="Guillou S."/>
            <person name="Cros-Aarteil S."/>
            <person name="Calhoun S."/>
            <person name="Haridas S."/>
            <person name="Kuo A."/>
            <person name="Mondo S."/>
            <person name="Pangilinan J."/>
            <person name="Riley R."/>
            <person name="Labutti K."/>
            <person name="Andreopoulos B."/>
            <person name="Lipzen A."/>
            <person name="Chen C."/>
            <person name="Yanf M."/>
            <person name="Daum C."/>
            <person name="Ng V."/>
            <person name="Clum A."/>
            <person name="Steindorff A."/>
            <person name="Ohm R."/>
            <person name="Martin F."/>
            <person name="Silar P."/>
            <person name="Natvig D."/>
            <person name="Lalanne C."/>
            <person name="Gautier V."/>
            <person name="Ament-Velasquez S.L."/>
            <person name="Kruys A."/>
            <person name="Hutchinson M.I."/>
            <person name="Powell A.J."/>
            <person name="Barry K."/>
            <person name="Miller A.N."/>
            <person name="Grigoriev I.V."/>
            <person name="Debuchy R."/>
            <person name="Gladieux P."/>
            <person name="Thoren M.H."/>
            <person name="Johannesson H."/>
        </authorList>
    </citation>
    <scope>NUCLEOTIDE SEQUENCE</scope>
    <source>
        <strain evidence="2">CBS 307.81</strain>
    </source>
</reference>
<sequence length="533" mass="60884">MGRHRDTEIHPYSEGEVLSLRAHRPPQPFGFQHGFFYGESPREWNNYEGEAGFPFNRDAQISYVFDNPPIETVPPSSEAFQFMITKTVIGPKRQFFDYDQRPWLSKKETSDTEGLVEYDPNYFVPGPYYMDDLPELRRKDPHLPLDDEPYDGVIVVVGKVQLQGDQAPREYVARIYDGAYYPVSFDAEVQRATRKPDDGLAADCATRADFDYASEAAAYRLIQESPQPGPGQATLRFHGSWTFSLPGPESGTTGDRWVRMVLLEKIDAKPMSRLIRNAKQHNAGPLPSESDRLNTLKSLIDANEELWWWCKINCYRLCPHDVLICRDGTAKIINLNHTILHSLIEDKRFLRHPHAVYSDLSEDELKAIGKHISPTHRHWPFEVYTYTMPSWKVVEAPSDPSETERGPWEEWVPESWLENPEEAGIWLLKSYHNDTRFSPLDEVFLDHDDHQNRSPHLVRLLEQLGRKSEAELEALRFAELDETMDSSGDLAPTTPAIEPPLLSVTNAGPDKIEQDRSSSGDHPEPGLVSSNDC</sequence>
<feature type="region of interest" description="Disordered" evidence="1">
    <location>
        <begin position="484"/>
        <end position="533"/>
    </location>
</feature>
<protein>
    <submittedName>
        <fullName evidence="2">Uncharacterized protein</fullName>
    </submittedName>
</protein>
<comment type="caution">
    <text evidence="2">The sequence shown here is derived from an EMBL/GenBank/DDBJ whole genome shotgun (WGS) entry which is preliminary data.</text>
</comment>
<evidence type="ECO:0000313" key="2">
    <source>
        <dbReference type="EMBL" id="KAK0667011.1"/>
    </source>
</evidence>
<feature type="compositionally biased region" description="Basic and acidic residues" evidence="1">
    <location>
        <begin position="510"/>
        <end position="524"/>
    </location>
</feature>
<proteinExistence type="predicted"/>
<dbReference type="Proteomes" id="UP001174997">
    <property type="component" value="Unassembled WGS sequence"/>
</dbReference>
<accession>A0AA39ZA00</accession>
<evidence type="ECO:0000256" key="1">
    <source>
        <dbReference type="SAM" id="MobiDB-lite"/>
    </source>
</evidence>
<evidence type="ECO:0000313" key="3">
    <source>
        <dbReference type="Proteomes" id="UP001174997"/>
    </source>
</evidence>
<dbReference type="AlphaFoldDB" id="A0AA39ZA00"/>